<keyword evidence="2" id="KW-1185">Reference proteome</keyword>
<protein>
    <submittedName>
        <fullName evidence="3">Uncharacterized protein</fullName>
    </submittedName>
</protein>
<dbReference type="Proteomes" id="UP000095280">
    <property type="component" value="Unplaced"/>
</dbReference>
<sequence length="391" mass="42492">CEVRELYLQRCGRTARARPQAAPAVALVSPEGPARCGDCCADSPGSDGDVDPTKSGSIVGRAQQEQLAGSGGRDGRFTSIESEAAPPVRSTLKRLWFRNGQTQSSDRFPTCPNLVRFAGPTTKAFETGPITWLSWIATRMWLDSASVAAQSTFKRAGTQRIIIIVPILPWRATSAPPCPPAKVKTGSSAGWPQRPRSPASSCLAAVEQHCSNSPCPPGRCLGLLSGEAALSLPLPFLETLDRTAPASSRSLHHPPGLRILCRSCTTRHRFECLQSETGLLIRAQRRRHGILDAPSGAGSQTTHLKAKVTFSNLRLLQTKPEEPPFTTFKYVGKSAEPQARAIDYIWYRRLRPLALLEIPPRDSVESNGLPCAAFPSDHHFCLSVDFCFCKN</sequence>
<evidence type="ECO:0000313" key="2">
    <source>
        <dbReference type="Proteomes" id="UP000095280"/>
    </source>
</evidence>
<name>A0A1I8JPZ2_9PLAT</name>
<dbReference type="InterPro" id="IPR036691">
    <property type="entry name" value="Endo/exonu/phosph_ase_sf"/>
</dbReference>
<dbReference type="AlphaFoldDB" id="A0A1I8JPZ2"/>
<dbReference type="Gene3D" id="3.60.10.10">
    <property type="entry name" value="Endonuclease/exonuclease/phosphatase"/>
    <property type="match status" value="1"/>
</dbReference>
<proteinExistence type="predicted"/>
<organism evidence="2 3">
    <name type="scientific">Macrostomum lignano</name>
    <dbReference type="NCBI Taxonomy" id="282301"/>
    <lineage>
        <taxon>Eukaryota</taxon>
        <taxon>Metazoa</taxon>
        <taxon>Spiralia</taxon>
        <taxon>Lophotrochozoa</taxon>
        <taxon>Platyhelminthes</taxon>
        <taxon>Rhabditophora</taxon>
        <taxon>Macrostomorpha</taxon>
        <taxon>Macrostomida</taxon>
        <taxon>Macrostomidae</taxon>
        <taxon>Macrostomum</taxon>
    </lineage>
</organism>
<accession>A0A1I8JPZ2</accession>
<evidence type="ECO:0000313" key="3">
    <source>
        <dbReference type="WBParaSite" id="snap_masked-unitig_26182-processed-gene-0.1-mRNA-1"/>
    </source>
</evidence>
<reference evidence="3" key="1">
    <citation type="submission" date="2016-11" db="UniProtKB">
        <authorList>
            <consortium name="WormBaseParasite"/>
        </authorList>
    </citation>
    <scope>IDENTIFICATION</scope>
</reference>
<evidence type="ECO:0000256" key="1">
    <source>
        <dbReference type="SAM" id="MobiDB-lite"/>
    </source>
</evidence>
<feature type="region of interest" description="Disordered" evidence="1">
    <location>
        <begin position="39"/>
        <end position="78"/>
    </location>
</feature>
<dbReference type="WBParaSite" id="snap_masked-unitig_26182-processed-gene-0.1-mRNA-1">
    <property type="protein sequence ID" value="snap_masked-unitig_26182-processed-gene-0.1-mRNA-1"/>
    <property type="gene ID" value="snap_masked-unitig_26182-processed-gene-0.1"/>
</dbReference>